<dbReference type="InterPro" id="IPR032284">
    <property type="entry name" value="RecQ_Zn-bd"/>
</dbReference>
<dbReference type="SMART" id="SM00956">
    <property type="entry name" value="RQC"/>
    <property type="match status" value="1"/>
</dbReference>
<evidence type="ECO:0000313" key="3">
    <source>
        <dbReference type="Proteomes" id="UP000016927"/>
    </source>
</evidence>
<dbReference type="InterPro" id="IPR036390">
    <property type="entry name" value="WH_DNA-bd_sf"/>
</dbReference>
<dbReference type="VEuPathDB" id="MicrosporidiaDB:NBO_6g0030"/>
<dbReference type="STRING" id="578461.R0MQW6"/>
<dbReference type="Gene3D" id="1.10.10.10">
    <property type="entry name" value="Winged helix-like DNA-binding domain superfamily/Winged helix DNA-binding domain"/>
    <property type="match status" value="1"/>
</dbReference>
<dbReference type="HOGENOM" id="CLU_1627572_0_0_1"/>
<proteinExistence type="predicted"/>
<evidence type="ECO:0000313" key="2">
    <source>
        <dbReference type="EMBL" id="EOB15278.1"/>
    </source>
</evidence>
<name>R0MQW6_NOSB1</name>
<dbReference type="AlphaFoldDB" id="R0MQW6"/>
<dbReference type="GO" id="GO:0006281">
    <property type="term" value="P:DNA repair"/>
    <property type="evidence" value="ECO:0007669"/>
    <property type="project" value="InterPro"/>
</dbReference>
<accession>R0MQW6</accession>
<evidence type="ECO:0000259" key="1">
    <source>
        <dbReference type="SMART" id="SM00956"/>
    </source>
</evidence>
<keyword evidence="2" id="KW-0378">Hydrolase</keyword>
<feature type="domain" description="RQC" evidence="1">
    <location>
        <begin position="67"/>
        <end position="158"/>
    </location>
</feature>
<keyword evidence="3" id="KW-1185">Reference proteome</keyword>
<reference evidence="2 3" key="1">
    <citation type="journal article" date="2013" name="BMC Genomics">
        <title>Comparative genomics of parasitic silkworm microsporidia reveal an association between genome expansion and host adaptation.</title>
        <authorList>
            <person name="Pan G."/>
            <person name="Xu J."/>
            <person name="Li T."/>
            <person name="Xia Q."/>
            <person name="Liu S.L."/>
            <person name="Zhang G."/>
            <person name="Li S."/>
            <person name="Li C."/>
            <person name="Liu H."/>
            <person name="Yang L."/>
            <person name="Liu T."/>
            <person name="Zhang X."/>
            <person name="Wu Z."/>
            <person name="Fan W."/>
            <person name="Dang X."/>
            <person name="Xiang H."/>
            <person name="Tao M."/>
            <person name="Li Y."/>
            <person name="Hu J."/>
            <person name="Li Z."/>
            <person name="Lin L."/>
            <person name="Luo J."/>
            <person name="Geng L."/>
            <person name="Wang L."/>
            <person name="Long M."/>
            <person name="Wan Y."/>
            <person name="He N."/>
            <person name="Zhang Z."/>
            <person name="Lu C."/>
            <person name="Keeling P.J."/>
            <person name="Wang J."/>
            <person name="Xiang Z."/>
            <person name="Zhou Z."/>
        </authorList>
    </citation>
    <scope>NUCLEOTIDE SEQUENCE [LARGE SCALE GENOMIC DNA]</scope>
    <source>
        <strain evidence="3">CQ1 / CVCC 102059</strain>
    </source>
</reference>
<organism evidence="2 3">
    <name type="scientific">Nosema bombycis (strain CQ1 / CVCC 102059)</name>
    <name type="common">Microsporidian parasite</name>
    <name type="synonym">Pebrine of silkworm</name>
    <dbReference type="NCBI Taxonomy" id="578461"/>
    <lineage>
        <taxon>Eukaryota</taxon>
        <taxon>Fungi</taxon>
        <taxon>Fungi incertae sedis</taxon>
        <taxon>Microsporidia</taxon>
        <taxon>Nosematidae</taxon>
        <taxon>Nosema</taxon>
    </lineage>
</organism>
<sequence length="163" mass="19357">MIRMGNGNKDQKLRQKEDLEAVIRYCDNKTDCRRVLVLEHFGEKFKKELCKKTCDNCMNQGENENKDYSKESQDLINIIKKSKLSICQLIEVYRGMSSKKSLDYTELPEYGKGKHLKKMTVERIIRFLINGKYLEEKTEVNKAGYTWSYLEYKRRPIRVIIVE</sequence>
<dbReference type="OrthoDB" id="10261556at2759"/>
<keyword evidence="2" id="KW-0347">Helicase</keyword>
<dbReference type="InterPro" id="IPR036388">
    <property type="entry name" value="WH-like_DNA-bd_sf"/>
</dbReference>
<dbReference type="EMBL" id="KB908914">
    <property type="protein sequence ID" value="EOB15278.1"/>
    <property type="molecule type" value="Genomic_DNA"/>
</dbReference>
<gene>
    <name evidence="2" type="primary">HUS2</name>
    <name evidence="2" type="ORF">NBO_6g0030</name>
</gene>
<protein>
    <submittedName>
        <fullName evidence="2">ATP-dependent DNA helicase hus2/rqh1</fullName>
    </submittedName>
</protein>
<dbReference type="GO" id="GO:0006260">
    <property type="term" value="P:DNA replication"/>
    <property type="evidence" value="ECO:0007669"/>
    <property type="project" value="InterPro"/>
</dbReference>
<dbReference type="SUPFAM" id="SSF46785">
    <property type="entry name" value="Winged helix' DNA-binding domain"/>
    <property type="match status" value="1"/>
</dbReference>
<keyword evidence="2" id="KW-0067">ATP-binding</keyword>
<dbReference type="GO" id="GO:0043138">
    <property type="term" value="F:3'-5' DNA helicase activity"/>
    <property type="evidence" value="ECO:0007669"/>
    <property type="project" value="InterPro"/>
</dbReference>
<keyword evidence="2" id="KW-0547">Nucleotide-binding</keyword>
<dbReference type="Pfam" id="PF16124">
    <property type="entry name" value="RecQ_Zn_bind"/>
    <property type="match status" value="1"/>
</dbReference>
<dbReference type="Pfam" id="PF09382">
    <property type="entry name" value="RQC"/>
    <property type="match status" value="1"/>
</dbReference>
<dbReference type="InterPro" id="IPR018982">
    <property type="entry name" value="RQC_domain"/>
</dbReference>
<dbReference type="Proteomes" id="UP000016927">
    <property type="component" value="Unassembled WGS sequence"/>
</dbReference>